<feature type="non-terminal residue" evidence="1">
    <location>
        <position position="92"/>
    </location>
</feature>
<protein>
    <submittedName>
        <fullName evidence="1">Uncharacterized protein</fullName>
    </submittedName>
</protein>
<keyword evidence="2" id="KW-1185">Reference proteome</keyword>
<organism evidence="1 2">
    <name type="scientific">Deinococcus reticulitermitis</name>
    <dbReference type="NCBI Taxonomy" id="856736"/>
    <lineage>
        <taxon>Bacteria</taxon>
        <taxon>Thermotogati</taxon>
        <taxon>Deinococcota</taxon>
        <taxon>Deinococci</taxon>
        <taxon>Deinococcales</taxon>
        <taxon>Deinococcaceae</taxon>
        <taxon>Deinococcus</taxon>
    </lineage>
</organism>
<evidence type="ECO:0000313" key="1">
    <source>
        <dbReference type="EMBL" id="SEJ06548.1"/>
    </source>
</evidence>
<accession>A0A1H6VPE4</accession>
<evidence type="ECO:0000313" key="2">
    <source>
        <dbReference type="Proteomes" id="UP000199223"/>
    </source>
</evidence>
<dbReference type="AlphaFoldDB" id="A0A1H6VPE4"/>
<gene>
    <name evidence="1" type="ORF">SAMN04488058_103247</name>
</gene>
<dbReference type="Proteomes" id="UP000199223">
    <property type="component" value="Unassembled WGS sequence"/>
</dbReference>
<proteinExistence type="predicted"/>
<reference evidence="2" key="1">
    <citation type="submission" date="2016-10" db="EMBL/GenBank/DDBJ databases">
        <authorList>
            <person name="Varghese N."/>
            <person name="Submissions S."/>
        </authorList>
    </citation>
    <scope>NUCLEOTIDE SEQUENCE [LARGE SCALE GENOMIC DNA]</scope>
    <source>
        <strain evidence="2">CGMCC 1.10218</strain>
    </source>
</reference>
<name>A0A1H6VPE4_9DEIO</name>
<sequence>MSTSQIPGERVRILADEFLAIPATPYQQRSLGAALALFLDTATKTALHRAELVSKSALSRLLNEYTWDTAQGWTVLQHAQWDALLSAARRRH</sequence>
<dbReference type="EMBL" id="FNZA01000003">
    <property type="protein sequence ID" value="SEJ06548.1"/>
    <property type="molecule type" value="Genomic_DNA"/>
</dbReference>